<dbReference type="AlphaFoldDB" id="A0AA95L1G7"/>
<reference evidence="1" key="1">
    <citation type="submission" date="2023-05" db="EMBL/GenBank/DDBJ databases">
        <title>Comparative genomics of Bacillaceae isolates and their secondary metabolite potential.</title>
        <authorList>
            <person name="Song L."/>
            <person name="Nielsen L.J."/>
            <person name="Mohite O."/>
            <person name="Xu X."/>
            <person name="Weber T."/>
            <person name="Kovacs A.T."/>
        </authorList>
    </citation>
    <scope>NUCLEOTIDE SEQUENCE</scope>
    <source>
        <strain evidence="1">B2_4</strain>
    </source>
</reference>
<gene>
    <name evidence="1" type="ORF">QNH46_21180</name>
</gene>
<protein>
    <submittedName>
        <fullName evidence="1">Uncharacterized protein</fullName>
    </submittedName>
</protein>
<name>A0AA95L1G7_9BACL</name>
<proteinExistence type="predicted"/>
<evidence type="ECO:0000313" key="2">
    <source>
        <dbReference type="Proteomes" id="UP001177943"/>
    </source>
</evidence>
<accession>A0AA95L1G7</accession>
<dbReference type="RefSeq" id="WP_283925920.1">
    <property type="nucleotide sequence ID" value="NZ_CP126084.1"/>
</dbReference>
<dbReference type="EMBL" id="CP126084">
    <property type="protein sequence ID" value="WHX48551.1"/>
    <property type="molecule type" value="Genomic_DNA"/>
</dbReference>
<sequence>MYKSSAARIRGNDASSNEFISGLIRKVVAAMKKGFQINWTSPHRADVVAKVSNAMKMVLIREKKKGKQLRFPTNAIIAQAIEKYKDWPIEA</sequence>
<organism evidence="1 2">
    <name type="scientific">Paenibacillus woosongensis</name>
    <dbReference type="NCBI Taxonomy" id="307580"/>
    <lineage>
        <taxon>Bacteria</taxon>
        <taxon>Bacillati</taxon>
        <taxon>Bacillota</taxon>
        <taxon>Bacilli</taxon>
        <taxon>Bacillales</taxon>
        <taxon>Paenibacillaceae</taxon>
        <taxon>Paenibacillus</taxon>
    </lineage>
</organism>
<evidence type="ECO:0000313" key="1">
    <source>
        <dbReference type="EMBL" id="WHX48551.1"/>
    </source>
</evidence>
<dbReference type="Proteomes" id="UP001177943">
    <property type="component" value="Chromosome"/>
</dbReference>
<dbReference type="KEGG" id="pwn:QNH46_21180"/>